<protein>
    <submittedName>
        <fullName evidence="1">Unannotated protein</fullName>
    </submittedName>
</protein>
<reference evidence="1" key="1">
    <citation type="submission" date="2020-05" db="EMBL/GenBank/DDBJ databases">
        <authorList>
            <person name="Chiriac C."/>
            <person name="Salcher M."/>
            <person name="Ghai R."/>
            <person name="Kavagutti S V."/>
        </authorList>
    </citation>
    <scope>NUCLEOTIDE SEQUENCE</scope>
</reference>
<accession>A0A6J6GEK3</accession>
<name>A0A6J6GEK3_9ZZZZ</name>
<sequence>MSRTNIDIDDELCQRVMDRYHLATKREAVNMALRHLAGEPLGLDEARALKGSGWDADLDDMRESRV</sequence>
<organism evidence="1">
    <name type="scientific">freshwater metagenome</name>
    <dbReference type="NCBI Taxonomy" id="449393"/>
    <lineage>
        <taxon>unclassified sequences</taxon>
        <taxon>metagenomes</taxon>
        <taxon>ecological metagenomes</taxon>
    </lineage>
</organism>
<dbReference type="InterPro" id="IPR019239">
    <property type="entry name" value="VapB_antitoxin"/>
</dbReference>
<gene>
    <name evidence="1" type="ORF">UFOPK1493_04231</name>
</gene>
<dbReference type="AlphaFoldDB" id="A0A6J6GEK3"/>
<proteinExistence type="predicted"/>
<evidence type="ECO:0000313" key="1">
    <source>
        <dbReference type="EMBL" id="CAB4599617.1"/>
    </source>
</evidence>
<dbReference type="EMBL" id="CAEZSR010000307">
    <property type="protein sequence ID" value="CAB4599617.1"/>
    <property type="molecule type" value="Genomic_DNA"/>
</dbReference>
<dbReference type="Pfam" id="PF09957">
    <property type="entry name" value="VapB_antitoxin"/>
    <property type="match status" value="1"/>
</dbReference>